<accession>A0A916UTU5</accession>
<evidence type="ECO:0000259" key="1">
    <source>
        <dbReference type="Pfam" id="PF09836"/>
    </source>
</evidence>
<name>A0A916UTU5_9BURK</name>
<dbReference type="AlphaFoldDB" id="A0A916UTU5"/>
<dbReference type="InterPro" id="IPR044922">
    <property type="entry name" value="DUF2063_N_sf"/>
</dbReference>
<feature type="domain" description="Putative DNA-binding" evidence="1">
    <location>
        <begin position="8"/>
        <end position="102"/>
    </location>
</feature>
<dbReference type="InterPro" id="IPR018640">
    <property type="entry name" value="DUF2063"/>
</dbReference>
<sequence length="261" mass="29625">MSAVTQAIQDKFQGYLLGEETAQPEILGDVRQQFGLPATERLAIYYNAYRIRLRDAMSDAFGKTHSYLGDDMFHAFCEDYIATYPSQHRNLRWYGARFPTFLASRLPEHPVVAELAAFEWALGLAFDAEDAPVLVLDDLRSLAEEDWEHLGFACHPSLHFLSMQWNAVAIWLALNEEQDPPAAVKDEAASCWLVWRKDLQAHFRSLASEEQNALQGLMQEHSFSEVCAIAAERNPAITPQIAGWLQTWVADEMLSRIRLPV</sequence>
<dbReference type="EMBL" id="BMED01000004">
    <property type="protein sequence ID" value="GGC88137.1"/>
    <property type="molecule type" value="Genomic_DNA"/>
</dbReference>
<dbReference type="Pfam" id="PF09836">
    <property type="entry name" value="DUF2063"/>
    <property type="match status" value="1"/>
</dbReference>
<keyword evidence="3" id="KW-1185">Reference proteome</keyword>
<comment type="caution">
    <text evidence="2">The sequence shown here is derived from an EMBL/GenBank/DDBJ whole genome shotgun (WGS) entry which is preliminary data.</text>
</comment>
<protein>
    <submittedName>
        <fullName evidence="2">DUF2063 domain-containing protein</fullName>
    </submittedName>
</protein>
<dbReference type="Gene3D" id="1.10.150.690">
    <property type="entry name" value="DUF2063"/>
    <property type="match status" value="1"/>
</dbReference>
<reference evidence="2" key="1">
    <citation type="journal article" date="2014" name="Int. J. Syst. Evol. Microbiol.">
        <title>Complete genome sequence of Corynebacterium casei LMG S-19264T (=DSM 44701T), isolated from a smear-ripened cheese.</title>
        <authorList>
            <consortium name="US DOE Joint Genome Institute (JGI-PGF)"/>
            <person name="Walter F."/>
            <person name="Albersmeier A."/>
            <person name="Kalinowski J."/>
            <person name="Ruckert C."/>
        </authorList>
    </citation>
    <scope>NUCLEOTIDE SEQUENCE</scope>
    <source>
        <strain evidence="2">CGMCC 1.10998</strain>
    </source>
</reference>
<dbReference type="RefSeq" id="WP_188567804.1">
    <property type="nucleotide sequence ID" value="NZ_BMED01000004.1"/>
</dbReference>
<evidence type="ECO:0000313" key="2">
    <source>
        <dbReference type="EMBL" id="GGC88137.1"/>
    </source>
</evidence>
<gene>
    <name evidence="2" type="ORF">GCM10011396_39200</name>
</gene>
<evidence type="ECO:0000313" key="3">
    <source>
        <dbReference type="Proteomes" id="UP000637423"/>
    </source>
</evidence>
<organism evidence="2 3">
    <name type="scientific">Undibacterium terreum</name>
    <dbReference type="NCBI Taxonomy" id="1224302"/>
    <lineage>
        <taxon>Bacteria</taxon>
        <taxon>Pseudomonadati</taxon>
        <taxon>Pseudomonadota</taxon>
        <taxon>Betaproteobacteria</taxon>
        <taxon>Burkholderiales</taxon>
        <taxon>Oxalobacteraceae</taxon>
        <taxon>Undibacterium</taxon>
    </lineage>
</organism>
<reference evidence="2" key="2">
    <citation type="submission" date="2020-09" db="EMBL/GenBank/DDBJ databases">
        <authorList>
            <person name="Sun Q."/>
            <person name="Zhou Y."/>
        </authorList>
    </citation>
    <scope>NUCLEOTIDE SEQUENCE</scope>
    <source>
        <strain evidence="2">CGMCC 1.10998</strain>
    </source>
</reference>
<proteinExistence type="predicted"/>
<dbReference type="Proteomes" id="UP000637423">
    <property type="component" value="Unassembled WGS sequence"/>
</dbReference>